<evidence type="ECO:0000256" key="8">
    <source>
        <dbReference type="PROSITE-ProRule" id="PRU00043"/>
    </source>
</evidence>
<dbReference type="InterPro" id="IPR002126">
    <property type="entry name" value="Cadherin-like_dom"/>
</dbReference>
<dbReference type="Pfam" id="PF00028">
    <property type="entry name" value="Cadherin"/>
    <property type="match status" value="3"/>
</dbReference>
<dbReference type="Proteomes" id="UP001295444">
    <property type="component" value="Chromosome 03"/>
</dbReference>
<dbReference type="CDD" id="cd11304">
    <property type="entry name" value="Cadherin_repeat"/>
    <property type="match status" value="5"/>
</dbReference>
<dbReference type="EMBL" id="OW240914">
    <property type="protein sequence ID" value="CAH2275688.1"/>
    <property type="molecule type" value="Genomic_DNA"/>
</dbReference>
<keyword evidence="13" id="KW-1185">Reference proteome</keyword>
<feature type="transmembrane region" description="Helical" evidence="10">
    <location>
        <begin position="824"/>
        <end position="848"/>
    </location>
</feature>
<keyword evidence="4 8" id="KW-0106">Calcium</keyword>
<evidence type="ECO:0000256" key="7">
    <source>
        <dbReference type="ARBA" id="ARBA00023136"/>
    </source>
</evidence>
<proteinExistence type="predicted"/>
<dbReference type="GO" id="GO:0016020">
    <property type="term" value="C:membrane"/>
    <property type="evidence" value="ECO:0007669"/>
    <property type="project" value="UniProtKB-SubCell"/>
</dbReference>
<gene>
    <name evidence="12" type="ORF">PECUL_23A040765</name>
</gene>
<feature type="domain" description="Cadherin" evidence="11">
    <location>
        <begin position="257"/>
        <end position="356"/>
    </location>
</feature>
<dbReference type="SUPFAM" id="SSF49313">
    <property type="entry name" value="Cadherin-like"/>
    <property type="match status" value="5"/>
</dbReference>
<name>A0AAD1VXR5_PELCU</name>
<keyword evidence="2 10" id="KW-0812">Transmembrane</keyword>
<feature type="domain" description="Cadherin" evidence="11">
    <location>
        <begin position="357"/>
        <end position="459"/>
    </location>
</feature>
<feature type="region of interest" description="Disordered" evidence="9">
    <location>
        <begin position="869"/>
        <end position="904"/>
    </location>
</feature>
<sequence length="940" mass="105206">MGVPDVSRYYRAAIVGTLVQMHHHKNSLAWNQIETVHTEGLPLHTLAWMPVDKRPHHKTICPTTATTLKVWDKLVKKQQSRTRISTAFQLQALTILIPGFEYKIWHAHGVVCLSQVLDNGHMIDYDTLRNKYNLPPTTFFPYLQLKSWVLKHYDNTQTQGHLLTEIERLCLATKLPQRLLSTLYSLIGPNDLTGSLIIEQTFDYDNPDEPKAFALTLKASDNASHVTYYNIHVYIENIDEPPVCDPSISTGRGIVLSVPETFPTQTALYTILAKDPDENDDVKFEISILSPDTITYFKLDEDTGIISTTGTPLDYEKNPKKFAIPIKVSNTKHNASSCTGLITISLHNENDEAPIFKSFTDKLNVLENLTPGMVIYTLQAVDRDVDDSVHYEFANFYNGFVIDEDSGEIKVSFPLDYENPSTLHEQRLVVHAVDNDRVHSTEAVIMMKLIDVNDNYPQCDGFPNVIEVAETIPVGTLLMSLLCRDNDVNAPNNVLKYNMGTLDVFSNNKFTLTGNKLTVGPNSLDYDNETFAGMQFIHSLLIEVSDSGAPSLTSTVAVIVRVTRVNEASPTSSTNEFFVQENSPMETMVGKVNFADTDWPFNNMKFTFDSGDYGNPPRFYIEPETGVIKVLNQLDFEKKNQYSITVQAIDLNNDIQPDPLKQLKKLAVATIHITNVNDEAPVCVPAYYENIIYSTTKLPVIQLQCFDKDSSADQLSYSIISGNSPDRFALQRNGLDYPFLVTNQNFQYNVFEGIKDPTVFQLLIAVTDEFGGNKALQLSTTATVIIHVIPWVTTLPTTPTKPTTTTVTTSVLVRTSYFWHPDNWFPAVITITAALFLLCLYALAWGFLKDVPKYANLFPLCRGIHKPLKSPKPSVPEKSAKGQSKKQDSLSNNKQPAENPNILPGNPVDAALYYDGRAIDPASGSHYLFNSQTGGVKWLN</sequence>
<feature type="domain" description="Cadherin" evidence="11">
    <location>
        <begin position="700"/>
        <end position="798"/>
    </location>
</feature>
<evidence type="ECO:0000256" key="10">
    <source>
        <dbReference type="SAM" id="Phobius"/>
    </source>
</evidence>
<dbReference type="Gene3D" id="2.60.40.60">
    <property type="entry name" value="Cadherins"/>
    <property type="match status" value="5"/>
</dbReference>
<dbReference type="GO" id="GO:0007156">
    <property type="term" value="P:homophilic cell adhesion via plasma membrane adhesion molecules"/>
    <property type="evidence" value="ECO:0007669"/>
    <property type="project" value="InterPro"/>
</dbReference>
<evidence type="ECO:0000259" key="11">
    <source>
        <dbReference type="PROSITE" id="PS50268"/>
    </source>
</evidence>
<dbReference type="PANTHER" id="PTHR24025:SF31">
    <property type="entry name" value="NEURAL-CADHERIN"/>
    <property type="match status" value="1"/>
</dbReference>
<evidence type="ECO:0000256" key="5">
    <source>
        <dbReference type="ARBA" id="ARBA00022889"/>
    </source>
</evidence>
<organism evidence="12 13">
    <name type="scientific">Pelobates cultripes</name>
    <name type="common">Western spadefoot toad</name>
    <dbReference type="NCBI Taxonomy" id="61616"/>
    <lineage>
        <taxon>Eukaryota</taxon>
        <taxon>Metazoa</taxon>
        <taxon>Chordata</taxon>
        <taxon>Craniata</taxon>
        <taxon>Vertebrata</taxon>
        <taxon>Euteleostomi</taxon>
        <taxon>Amphibia</taxon>
        <taxon>Batrachia</taxon>
        <taxon>Anura</taxon>
        <taxon>Pelobatoidea</taxon>
        <taxon>Pelobatidae</taxon>
        <taxon>Pelobates</taxon>
    </lineage>
</organism>
<evidence type="ECO:0000256" key="1">
    <source>
        <dbReference type="ARBA" id="ARBA00004370"/>
    </source>
</evidence>
<keyword evidence="6 10" id="KW-1133">Transmembrane helix</keyword>
<protein>
    <submittedName>
        <fullName evidence="12">Protocadherin Fat 2 isoform X1</fullName>
    </submittedName>
</protein>
<dbReference type="InterPro" id="IPR015919">
    <property type="entry name" value="Cadherin-like_sf"/>
</dbReference>
<keyword evidence="7 10" id="KW-0472">Membrane</keyword>
<dbReference type="PRINTS" id="PR00205">
    <property type="entry name" value="CADHERIN"/>
</dbReference>
<evidence type="ECO:0000313" key="12">
    <source>
        <dbReference type="EMBL" id="CAH2275688.1"/>
    </source>
</evidence>
<keyword evidence="3" id="KW-0677">Repeat</keyword>
<feature type="domain" description="Cadherin" evidence="11">
    <location>
        <begin position="460"/>
        <end position="572"/>
    </location>
</feature>
<evidence type="ECO:0000256" key="9">
    <source>
        <dbReference type="SAM" id="MobiDB-lite"/>
    </source>
</evidence>
<comment type="subcellular location">
    <subcellularLocation>
        <location evidence="1">Membrane</location>
    </subcellularLocation>
</comment>
<dbReference type="PROSITE" id="PS50268">
    <property type="entry name" value="CADHERIN_2"/>
    <property type="match status" value="5"/>
</dbReference>
<dbReference type="GO" id="GO:0005911">
    <property type="term" value="C:cell-cell junction"/>
    <property type="evidence" value="ECO:0007669"/>
    <property type="project" value="TreeGrafter"/>
</dbReference>
<evidence type="ECO:0000256" key="6">
    <source>
        <dbReference type="ARBA" id="ARBA00022989"/>
    </source>
</evidence>
<evidence type="ECO:0000256" key="4">
    <source>
        <dbReference type="ARBA" id="ARBA00022837"/>
    </source>
</evidence>
<dbReference type="SMART" id="SM00112">
    <property type="entry name" value="CA"/>
    <property type="match status" value="5"/>
</dbReference>
<feature type="domain" description="Cadherin" evidence="11">
    <location>
        <begin position="571"/>
        <end position="683"/>
    </location>
</feature>
<feature type="compositionally biased region" description="Polar residues" evidence="9">
    <location>
        <begin position="889"/>
        <end position="898"/>
    </location>
</feature>
<dbReference type="GO" id="GO:0005509">
    <property type="term" value="F:calcium ion binding"/>
    <property type="evidence" value="ECO:0007669"/>
    <property type="project" value="UniProtKB-UniRule"/>
</dbReference>
<accession>A0AAD1VXR5</accession>
<dbReference type="PANTHER" id="PTHR24025">
    <property type="entry name" value="DESMOGLEIN FAMILY MEMBER"/>
    <property type="match status" value="1"/>
</dbReference>
<evidence type="ECO:0000256" key="2">
    <source>
        <dbReference type="ARBA" id="ARBA00022692"/>
    </source>
</evidence>
<dbReference type="AlphaFoldDB" id="A0AAD1VXR5"/>
<evidence type="ECO:0000256" key="3">
    <source>
        <dbReference type="ARBA" id="ARBA00022737"/>
    </source>
</evidence>
<keyword evidence="5" id="KW-0130">Cell adhesion</keyword>
<dbReference type="InterPro" id="IPR050971">
    <property type="entry name" value="Cadherin-domain_protein"/>
</dbReference>
<evidence type="ECO:0000313" key="13">
    <source>
        <dbReference type="Proteomes" id="UP001295444"/>
    </source>
</evidence>
<reference evidence="12" key="1">
    <citation type="submission" date="2022-03" db="EMBL/GenBank/DDBJ databases">
        <authorList>
            <person name="Alioto T."/>
            <person name="Alioto T."/>
            <person name="Gomez Garrido J."/>
        </authorList>
    </citation>
    <scope>NUCLEOTIDE SEQUENCE</scope>
</reference>